<accession>A0ABT7E1L5</accession>
<name>A0ABT7E1L5_9NEIS</name>
<keyword evidence="5" id="KW-1185">Reference proteome</keyword>
<dbReference type="InterPro" id="IPR052521">
    <property type="entry name" value="Cell_div_SPOR-domain"/>
</dbReference>
<dbReference type="SUPFAM" id="SSF110997">
    <property type="entry name" value="Sporulation related repeat"/>
    <property type="match status" value="1"/>
</dbReference>
<dbReference type="EMBL" id="JARRAF010000033">
    <property type="protein sequence ID" value="MDK2126191.1"/>
    <property type="molecule type" value="Genomic_DNA"/>
</dbReference>
<feature type="region of interest" description="Disordered" evidence="1">
    <location>
        <begin position="80"/>
        <end position="159"/>
    </location>
</feature>
<gene>
    <name evidence="4" type="ORF">PZA18_19280</name>
</gene>
<protein>
    <submittedName>
        <fullName evidence="4">SPOR domain-containing protein</fullName>
    </submittedName>
</protein>
<feature type="compositionally biased region" description="Low complexity" evidence="1">
    <location>
        <begin position="80"/>
        <end position="90"/>
    </location>
</feature>
<evidence type="ECO:0000256" key="2">
    <source>
        <dbReference type="SAM" id="Phobius"/>
    </source>
</evidence>
<dbReference type="RefSeq" id="WP_284102508.1">
    <property type="nucleotide sequence ID" value="NZ_JARRAF010000033.1"/>
</dbReference>
<evidence type="ECO:0000256" key="1">
    <source>
        <dbReference type="SAM" id="MobiDB-lite"/>
    </source>
</evidence>
<feature type="domain" description="SPOR" evidence="3">
    <location>
        <begin position="184"/>
        <end position="262"/>
    </location>
</feature>
<feature type="transmembrane region" description="Helical" evidence="2">
    <location>
        <begin position="21"/>
        <end position="39"/>
    </location>
</feature>
<dbReference type="PROSITE" id="PS51724">
    <property type="entry name" value="SPOR"/>
    <property type="match status" value="1"/>
</dbReference>
<dbReference type="Proteomes" id="UP001172778">
    <property type="component" value="Unassembled WGS sequence"/>
</dbReference>
<keyword evidence="2" id="KW-1133">Transmembrane helix</keyword>
<reference evidence="4" key="1">
    <citation type="submission" date="2023-03" db="EMBL/GenBank/DDBJ databases">
        <title>Chitinimonas shenzhenensis gen. nov., sp. nov., a novel member of family Burkholderiaceae isolated from activated sludge collected in Shen Zhen, China.</title>
        <authorList>
            <person name="Wang X."/>
        </authorList>
    </citation>
    <scope>NUCLEOTIDE SEQUENCE</scope>
    <source>
        <strain evidence="4">DQS-5</strain>
    </source>
</reference>
<dbReference type="PANTHER" id="PTHR38687">
    <property type="entry name" value="CELL DIVISION PROTEIN DEDD-RELATED"/>
    <property type="match status" value="1"/>
</dbReference>
<organism evidence="4 5">
    <name type="scientific">Parachitinimonas caeni</name>
    <dbReference type="NCBI Taxonomy" id="3031301"/>
    <lineage>
        <taxon>Bacteria</taxon>
        <taxon>Pseudomonadati</taxon>
        <taxon>Pseudomonadota</taxon>
        <taxon>Betaproteobacteria</taxon>
        <taxon>Neisseriales</taxon>
        <taxon>Chitinibacteraceae</taxon>
        <taxon>Parachitinimonas</taxon>
    </lineage>
</organism>
<proteinExistence type="predicted"/>
<dbReference type="Pfam" id="PF05036">
    <property type="entry name" value="SPOR"/>
    <property type="match status" value="1"/>
</dbReference>
<comment type="caution">
    <text evidence="4">The sequence shown here is derived from an EMBL/GenBank/DDBJ whole genome shotgun (WGS) entry which is preliminary data.</text>
</comment>
<sequence>MADSPISEELVALRKRARRRLVGAVALVLVALGALWLVMDNKPPASMNVQQVSIVSSSPTLATQPPVVKSVQETTIPVASLPASPASAEPVKSEQTEATATKHPAPVIVPTPKADVAPATPASKPDNGRVDSNPKPETKVAEPKPHKPENRPAVHDKAVDPQKILDGMASVDDHPPKPAASDKPSNKMTFYLQIGAFADAAKIDSLQAKIRGAGLTASNARISTEKGELTRLRAGPFASRAEAEAAQGKLASAGVVSQIIGK</sequence>
<dbReference type="InterPro" id="IPR036680">
    <property type="entry name" value="SPOR-like_sf"/>
</dbReference>
<dbReference type="InterPro" id="IPR007730">
    <property type="entry name" value="SPOR-like_dom"/>
</dbReference>
<dbReference type="PANTHER" id="PTHR38687:SF1">
    <property type="entry name" value="CELL DIVISION PROTEIN DEDD"/>
    <property type="match status" value="1"/>
</dbReference>
<evidence type="ECO:0000313" key="5">
    <source>
        <dbReference type="Proteomes" id="UP001172778"/>
    </source>
</evidence>
<evidence type="ECO:0000259" key="3">
    <source>
        <dbReference type="PROSITE" id="PS51724"/>
    </source>
</evidence>
<feature type="compositionally biased region" description="Basic and acidic residues" evidence="1">
    <location>
        <begin position="126"/>
        <end position="159"/>
    </location>
</feature>
<dbReference type="Gene3D" id="3.30.70.1070">
    <property type="entry name" value="Sporulation related repeat"/>
    <property type="match status" value="1"/>
</dbReference>
<keyword evidence="2" id="KW-0812">Transmembrane</keyword>
<keyword evidence="2" id="KW-0472">Membrane</keyword>
<evidence type="ECO:0000313" key="4">
    <source>
        <dbReference type="EMBL" id="MDK2126191.1"/>
    </source>
</evidence>